<keyword evidence="1" id="KW-0732">Signal</keyword>
<evidence type="ECO:0000256" key="1">
    <source>
        <dbReference type="SAM" id="SignalP"/>
    </source>
</evidence>
<evidence type="ECO:0008006" key="4">
    <source>
        <dbReference type="Google" id="ProtNLM"/>
    </source>
</evidence>
<sequence length="345" mass="39696">MSSWRLASALPLALATFKGFVNPLQHWQEGVLMVLGVPHAEPHEELELAVEDFRDHMTEYEKRLGDLRRYRNVGHGECLYDLVDTQDIWPTLQKIAEAGFPIIGQYVNIGAHDGFTDDPLYNYSYSSQALGIAIERDPEQCERHKANLPDVNVVCSEVTPQNVLPLVRQGLQGQDIDVLKIDIDSYDCPVLERIAPKVRATMIMVETNPSIPPPYQWAMLYDPDLWNFFESFRNPVEVPVRGCSLAYEIQVLRRYGYDLLAFDGHDAIFTHESVRRAFHPHQLPVDEFDCYAHSLIVANGIPINLTRRWFFKESDVHKTLPEIWRFFVDWMAANSPILFPFALRV</sequence>
<accession>A0AA36HVX8</accession>
<dbReference type="AlphaFoldDB" id="A0AA36HVX8"/>
<dbReference type="Proteomes" id="UP001178507">
    <property type="component" value="Unassembled WGS sequence"/>
</dbReference>
<comment type="caution">
    <text evidence="2">The sequence shown here is derived from an EMBL/GenBank/DDBJ whole genome shotgun (WGS) entry which is preliminary data.</text>
</comment>
<proteinExistence type="predicted"/>
<evidence type="ECO:0000313" key="3">
    <source>
        <dbReference type="Proteomes" id="UP001178507"/>
    </source>
</evidence>
<feature type="chain" id="PRO_5041285146" description="Methyltransferase FkbM domain-containing protein" evidence="1">
    <location>
        <begin position="16"/>
        <end position="345"/>
    </location>
</feature>
<reference evidence="2" key="1">
    <citation type="submission" date="2023-08" db="EMBL/GenBank/DDBJ databases">
        <authorList>
            <person name="Chen Y."/>
            <person name="Shah S."/>
            <person name="Dougan E. K."/>
            <person name="Thang M."/>
            <person name="Chan C."/>
        </authorList>
    </citation>
    <scope>NUCLEOTIDE SEQUENCE</scope>
</reference>
<feature type="signal peptide" evidence="1">
    <location>
        <begin position="1"/>
        <end position="15"/>
    </location>
</feature>
<keyword evidence="3" id="KW-1185">Reference proteome</keyword>
<evidence type="ECO:0000313" key="2">
    <source>
        <dbReference type="EMBL" id="CAJ1375459.1"/>
    </source>
</evidence>
<organism evidence="2 3">
    <name type="scientific">Effrenium voratum</name>
    <dbReference type="NCBI Taxonomy" id="2562239"/>
    <lineage>
        <taxon>Eukaryota</taxon>
        <taxon>Sar</taxon>
        <taxon>Alveolata</taxon>
        <taxon>Dinophyceae</taxon>
        <taxon>Suessiales</taxon>
        <taxon>Symbiodiniaceae</taxon>
        <taxon>Effrenium</taxon>
    </lineage>
</organism>
<dbReference type="EMBL" id="CAUJNA010000323">
    <property type="protein sequence ID" value="CAJ1375459.1"/>
    <property type="molecule type" value="Genomic_DNA"/>
</dbReference>
<name>A0AA36HVX8_9DINO</name>
<gene>
    <name evidence="2" type="ORF">EVOR1521_LOCUS4726</name>
</gene>
<protein>
    <recommendedName>
        <fullName evidence="4">Methyltransferase FkbM domain-containing protein</fullName>
    </recommendedName>
</protein>